<feature type="region of interest" description="Disordered" evidence="1">
    <location>
        <begin position="43"/>
        <end position="66"/>
    </location>
</feature>
<dbReference type="AlphaFoldDB" id="A0A927D128"/>
<evidence type="ECO:0000313" key="2">
    <source>
        <dbReference type="EMBL" id="MBD3110292.1"/>
    </source>
</evidence>
<protein>
    <submittedName>
        <fullName evidence="2">Uncharacterized protein</fullName>
    </submittedName>
</protein>
<gene>
    <name evidence="2" type="ORF">IEO70_18355</name>
</gene>
<dbReference type="RefSeq" id="WP_190999826.1">
    <property type="nucleotide sequence ID" value="NZ_JACXSI010000066.1"/>
</dbReference>
<reference evidence="2" key="1">
    <citation type="submission" date="2020-09" db="EMBL/GenBank/DDBJ databases">
        <title>Bacillus faecalis sp. nov., a moderately halophilic bacterium isolated from cow faeces.</title>
        <authorList>
            <person name="Jiang L."/>
            <person name="Lee J."/>
        </authorList>
    </citation>
    <scope>NUCLEOTIDE SEQUENCE</scope>
    <source>
        <strain evidence="2">AGMB 02131</strain>
    </source>
</reference>
<dbReference type="EMBL" id="JACXSI010000066">
    <property type="protein sequence ID" value="MBD3110292.1"/>
    <property type="molecule type" value="Genomic_DNA"/>
</dbReference>
<evidence type="ECO:0000313" key="3">
    <source>
        <dbReference type="Proteomes" id="UP000602076"/>
    </source>
</evidence>
<name>A0A927D128_9BACI</name>
<sequence>MNYHVTQSIHIHSIKINTITNSSIFQIGSTGIIKSLAPNGVPLKGTASNGGQTQSRSFQISRPANQ</sequence>
<organism evidence="2 3">
    <name type="scientific">Peribacillus faecalis</name>
    <dbReference type="NCBI Taxonomy" id="2772559"/>
    <lineage>
        <taxon>Bacteria</taxon>
        <taxon>Bacillati</taxon>
        <taxon>Bacillota</taxon>
        <taxon>Bacilli</taxon>
        <taxon>Bacillales</taxon>
        <taxon>Bacillaceae</taxon>
        <taxon>Peribacillus</taxon>
    </lineage>
</organism>
<dbReference type="InterPro" id="IPR024255">
    <property type="entry name" value="GerPB"/>
</dbReference>
<evidence type="ECO:0000256" key="1">
    <source>
        <dbReference type="SAM" id="MobiDB-lite"/>
    </source>
</evidence>
<accession>A0A927D128</accession>
<dbReference type="Pfam" id="PF10803">
    <property type="entry name" value="GerPB"/>
    <property type="match status" value="1"/>
</dbReference>
<dbReference type="Proteomes" id="UP000602076">
    <property type="component" value="Unassembled WGS sequence"/>
</dbReference>
<comment type="caution">
    <text evidence="2">The sequence shown here is derived from an EMBL/GenBank/DDBJ whole genome shotgun (WGS) entry which is preliminary data.</text>
</comment>
<keyword evidence="3" id="KW-1185">Reference proteome</keyword>
<feature type="compositionally biased region" description="Polar residues" evidence="1">
    <location>
        <begin position="46"/>
        <end position="66"/>
    </location>
</feature>
<proteinExistence type="predicted"/>